<dbReference type="Proteomes" id="UP001159427">
    <property type="component" value="Unassembled WGS sequence"/>
</dbReference>
<evidence type="ECO:0000313" key="2">
    <source>
        <dbReference type="Proteomes" id="UP001159427"/>
    </source>
</evidence>
<sequence length="65" mass="7273">MSSFDMQYVCRGYNYLFPGVELCVGRVSASLTTLPVIPILCHFTILSDYQENHCANSLLQCTIPV</sequence>
<name>A0ABN8SU61_9CNID</name>
<organism evidence="1 2">
    <name type="scientific">Porites evermanni</name>
    <dbReference type="NCBI Taxonomy" id="104178"/>
    <lineage>
        <taxon>Eukaryota</taxon>
        <taxon>Metazoa</taxon>
        <taxon>Cnidaria</taxon>
        <taxon>Anthozoa</taxon>
        <taxon>Hexacorallia</taxon>
        <taxon>Scleractinia</taxon>
        <taxon>Fungiina</taxon>
        <taxon>Poritidae</taxon>
        <taxon>Porites</taxon>
    </lineage>
</organism>
<evidence type="ECO:0000313" key="1">
    <source>
        <dbReference type="EMBL" id="CAH3193484.1"/>
    </source>
</evidence>
<accession>A0ABN8SU61</accession>
<gene>
    <name evidence="1" type="ORF">PEVE_00025891</name>
</gene>
<reference evidence="1 2" key="1">
    <citation type="submission" date="2022-05" db="EMBL/GenBank/DDBJ databases">
        <authorList>
            <consortium name="Genoscope - CEA"/>
            <person name="William W."/>
        </authorList>
    </citation>
    <scope>NUCLEOTIDE SEQUENCE [LARGE SCALE GENOMIC DNA]</scope>
</reference>
<keyword evidence="2" id="KW-1185">Reference proteome</keyword>
<dbReference type="EMBL" id="CALNXI010003498">
    <property type="protein sequence ID" value="CAH3193484.1"/>
    <property type="molecule type" value="Genomic_DNA"/>
</dbReference>
<protein>
    <submittedName>
        <fullName evidence="1">Uncharacterized protein</fullName>
    </submittedName>
</protein>
<comment type="caution">
    <text evidence="1">The sequence shown here is derived from an EMBL/GenBank/DDBJ whole genome shotgun (WGS) entry which is preliminary data.</text>
</comment>
<proteinExistence type="predicted"/>